<evidence type="ECO:0000313" key="2">
    <source>
        <dbReference type="Proteomes" id="UP000811365"/>
    </source>
</evidence>
<organism evidence="1 2">
    <name type="scientific">Faecalibacterium prausnitzii</name>
    <dbReference type="NCBI Taxonomy" id="853"/>
    <lineage>
        <taxon>Bacteria</taxon>
        <taxon>Bacillati</taxon>
        <taxon>Bacillota</taxon>
        <taxon>Clostridia</taxon>
        <taxon>Eubacteriales</taxon>
        <taxon>Oscillospiraceae</taxon>
        <taxon>Faecalibacterium</taxon>
    </lineage>
</organism>
<dbReference type="EMBL" id="JAGZYH010000001">
    <property type="protein sequence ID" value="MBS6620694.1"/>
    <property type="molecule type" value="Genomic_DNA"/>
</dbReference>
<name>A0A9E1DQL2_9FIRM</name>
<comment type="caution">
    <text evidence="1">The sequence shown here is derived from an EMBL/GenBank/DDBJ whole genome shotgun (WGS) entry which is preliminary data.</text>
</comment>
<reference evidence="1" key="1">
    <citation type="submission" date="2021-02" db="EMBL/GenBank/DDBJ databases">
        <title>Infant gut strain persistence is associated with maternal origin, phylogeny, and functional potential including surface adhesion and iron acquisition.</title>
        <authorList>
            <person name="Lou Y.C."/>
        </authorList>
    </citation>
    <scope>NUCLEOTIDE SEQUENCE</scope>
    <source>
        <strain evidence="1">L2_039_000G1_dasL2_039_000G1_maxbin2.maxbin.077</strain>
    </source>
</reference>
<sequence length="160" mass="18662">MEKKKTVPEVETVTITMSRPVAEAVKTACEWYLRLHMGQFWDMADDLCMEKFYSDLENNVYETNEQRENAFDVALHRRDTMREEMEKLYNRCVLPAPISDVMKIPYRAEIVWLVIRHALSWHDNPDGVAGCVSYYAPLNRSDQPQPKIELKLKGKGENHG</sequence>
<dbReference type="Proteomes" id="UP000811365">
    <property type="component" value="Unassembled WGS sequence"/>
</dbReference>
<gene>
    <name evidence="1" type="ORF">KH315_00750</name>
</gene>
<evidence type="ECO:0000313" key="1">
    <source>
        <dbReference type="EMBL" id="MBS6620694.1"/>
    </source>
</evidence>
<accession>A0A9E1DQL2</accession>
<proteinExistence type="predicted"/>
<protein>
    <submittedName>
        <fullName evidence="1">Uncharacterized protein</fullName>
    </submittedName>
</protein>
<dbReference type="AlphaFoldDB" id="A0A9E1DQL2"/>